<comment type="similarity">
    <text evidence="7">Belongs to the RecR family.</text>
</comment>
<evidence type="ECO:0000313" key="9">
    <source>
        <dbReference type="EMBL" id="OGH73946.1"/>
    </source>
</evidence>
<dbReference type="InterPro" id="IPR000093">
    <property type="entry name" value="DNA_Rcmb_RecR"/>
</dbReference>
<dbReference type="SMART" id="SM00493">
    <property type="entry name" value="TOPRIM"/>
    <property type="match status" value="1"/>
</dbReference>
<dbReference type="GO" id="GO:0003677">
    <property type="term" value="F:DNA binding"/>
    <property type="evidence" value="ECO:0007669"/>
    <property type="project" value="UniProtKB-UniRule"/>
</dbReference>
<evidence type="ECO:0000256" key="6">
    <source>
        <dbReference type="ARBA" id="ARBA00023204"/>
    </source>
</evidence>
<dbReference type="GO" id="GO:0006310">
    <property type="term" value="P:DNA recombination"/>
    <property type="evidence" value="ECO:0007669"/>
    <property type="project" value="UniProtKB-UniRule"/>
</dbReference>
<feature type="domain" description="Toprim" evidence="8">
    <location>
        <begin position="79"/>
        <end position="175"/>
    </location>
</feature>
<dbReference type="Pfam" id="PF02132">
    <property type="entry name" value="RecR_ZnF"/>
    <property type="match status" value="1"/>
</dbReference>
<dbReference type="GO" id="GO:0008270">
    <property type="term" value="F:zinc ion binding"/>
    <property type="evidence" value="ECO:0007669"/>
    <property type="project" value="UniProtKB-KW"/>
</dbReference>
<dbReference type="STRING" id="1798692.A3G00_03505"/>
<dbReference type="CDD" id="cd01025">
    <property type="entry name" value="TOPRIM_recR"/>
    <property type="match status" value="1"/>
</dbReference>
<keyword evidence="6 7" id="KW-0234">DNA repair</keyword>
<protein>
    <recommendedName>
        <fullName evidence="7">Recombination protein RecR</fullName>
    </recommendedName>
</protein>
<proteinExistence type="inferred from homology"/>
<dbReference type="SUPFAM" id="SSF111304">
    <property type="entry name" value="Recombination protein RecR"/>
    <property type="match status" value="1"/>
</dbReference>
<dbReference type="InterPro" id="IPR015967">
    <property type="entry name" value="Rcmb_RecR_Znf"/>
</dbReference>
<dbReference type="HAMAP" id="MF_00017">
    <property type="entry name" value="RecR"/>
    <property type="match status" value="1"/>
</dbReference>
<comment type="function">
    <text evidence="7">May play a role in DNA repair. It seems to be involved in an RecBC-independent recombinational process of DNA repair. It may act with RecF and RecO.</text>
</comment>
<dbReference type="InterPro" id="IPR023627">
    <property type="entry name" value="Rcmb_RecR"/>
</dbReference>
<evidence type="ECO:0000256" key="1">
    <source>
        <dbReference type="ARBA" id="ARBA00022723"/>
    </source>
</evidence>
<dbReference type="InterPro" id="IPR034137">
    <property type="entry name" value="TOPRIM_RecR"/>
</dbReference>
<evidence type="ECO:0000256" key="7">
    <source>
        <dbReference type="HAMAP-Rule" id="MF_00017"/>
    </source>
</evidence>
<sequence>MYSKPIKQLILSFANLPSVGERTAERFVFFLLKSGKKEAGELVLALKNLMASIKSCETCWTFSDKSPCHICADKNRDHATICVVAEPADVEVMEKTGVFNGVYHILRGEIRVDEELDAQNLKIKELLTRVGGPVGEIILALNPNLEGETTMMFLTKKIKEINPSIKISRLSRGLPMGSDLQYADEITLGSALKNRT</sequence>
<dbReference type="EMBL" id="MFQN01000033">
    <property type="protein sequence ID" value="OGH73946.1"/>
    <property type="molecule type" value="Genomic_DNA"/>
</dbReference>
<organism evidence="9 10">
    <name type="scientific">Candidatus Magasanikbacteria bacterium RIFCSPLOWO2_12_FULL_43_12</name>
    <dbReference type="NCBI Taxonomy" id="1798692"/>
    <lineage>
        <taxon>Bacteria</taxon>
        <taxon>Candidatus Magasanikiibacteriota</taxon>
    </lineage>
</organism>
<keyword evidence="2 7" id="KW-0227">DNA damage</keyword>
<dbReference type="Pfam" id="PF21176">
    <property type="entry name" value="RecR_HhH"/>
    <property type="match status" value="1"/>
</dbReference>
<keyword evidence="5 7" id="KW-0233">DNA recombination</keyword>
<reference evidence="9 10" key="1">
    <citation type="journal article" date="2016" name="Nat. Commun.">
        <title>Thousands of microbial genomes shed light on interconnected biogeochemical processes in an aquifer system.</title>
        <authorList>
            <person name="Anantharaman K."/>
            <person name="Brown C.T."/>
            <person name="Hug L.A."/>
            <person name="Sharon I."/>
            <person name="Castelle C.J."/>
            <person name="Probst A.J."/>
            <person name="Thomas B.C."/>
            <person name="Singh A."/>
            <person name="Wilkins M.J."/>
            <person name="Karaoz U."/>
            <person name="Brodie E.L."/>
            <person name="Williams K.H."/>
            <person name="Hubbard S.S."/>
            <person name="Banfield J.F."/>
        </authorList>
    </citation>
    <scope>NUCLEOTIDE SEQUENCE [LARGE SCALE GENOMIC DNA]</scope>
</reference>
<dbReference type="Pfam" id="PF13662">
    <property type="entry name" value="Toprim_4"/>
    <property type="match status" value="1"/>
</dbReference>
<accession>A0A1F6MQL0</accession>
<evidence type="ECO:0000256" key="3">
    <source>
        <dbReference type="ARBA" id="ARBA00022771"/>
    </source>
</evidence>
<keyword evidence="4 7" id="KW-0862">Zinc</keyword>
<dbReference type="Gene3D" id="6.10.250.240">
    <property type="match status" value="1"/>
</dbReference>
<dbReference type="Gene3D" id="3.40.1360.10">
    <property type="match status" value="1"/>
</dbReference>
<evidence type="ECO:0000256" key="2">
    <source>
        <dbReference type="ARBA" id="ARBA00022763"/>
    </source>
</evidence>
<evidence type="ECO:0000256" key="5">
    <source>
        <dbReference type="ARBA" id="ARBA00023172"/>
    </source>
</evidence>
<evidence type="ECO:0000259" key="8">
    <source>
        <dbReference type="PROSITE" id="PS50880"/>
    </source>
</evidence>
<dbReference type="GO" id="GO:0006281">
    <property type="term" value="P:DNA repair"/>
    <property type="evidence" value="ECO:0007669"/>
    <property type="project" value="UniProtKB-UniRule"/>
</dbReference>
<feature type="zinc finger region" description="C4-type" evidence="7">
    <location>
        <begin position="56"/>
        <end position="71"/>
    </location>
</feature>
<dbReference type="PANTHER" id="PTHR30446:SF0">
    <property type="entry name" value="RECOMBINATION PROTEIN RECR"/>
    <property type="match status" value="1"/>
</dbReference>
<dbReference type="PROSITE" id="PS01300">
    <property type="entry name" value="RECR"/>
    <property type="match status" value="1"/>
</dbReference>
<name>A0A1F6MQL0_9BACT</name>
<keyword evidence="1 7" id="KW-0479">Metal-binding</keyword>
<gene>
    <name evidence="7" type="primary">recR</name>
    <name evidence="9" type="ORF">A3G00_03505</name>
</gene>
<dbReference type="Pfam" id="PF21175">
    <property type="entry name" value="RecR_C"/>
    <property type="match status" value="1"/>
</dbReference>
<dbReference type="PROSITE" id="PS50880">
    <property type="entry name" value="TOPRIM"/>
    <property type="match status" value="1"/>
</dbReference>
<evidence type="ECO:0000313" key="10">
    <source>
        <dbReference type="Proteomes" id="UP000178347"/>
    </source>
</evidence>
<dbReference type="InterPro" id="IPR006171">
    <property type="entry name" value="TOPRIM_dom"/>
</dbReference>
<dbReference type="PANTHER" id="PTHR30446">
    <property type="entry name" value="RECOMBINATION PROTEIN RECR"/>
    <property type="match status" value="1"/>
</dbReference>
<dbReference type="NCBIfam" id="TIGR00615">
    <property type="entry name" value="recR"/>
    <property type="match status" value="1"/>
</dbReference>
<comment type="caution">
    <text evidence="9">The sequence shown here is derived from an EMBL/GenBank/DDBJ whole genome shotgun (WGS) entry which is preliminary data.</text>
</comment>
<evidence type="ECO:0000256" key="4">
    <source>
        <dbReference type="ARBA" id="ARBA00022833"/>
    </source>
</evidence>
<keyword evidence="3 7" id="KW-0863">Zinc-finger</keyword>
<dbReference type="AlphaFoldDB" id="A0A1F6MQL0"/>
<dbReference type="Proteomes" id="UP000178347">
    <property type="component" value="Unassembled WGS sequence"/>
</dbReference>
<dbReference type="Gene3D" id="1.10.8.420">
    <property type="entry name" value="RecR Domain 1"/>
    <property type="match status" value="1"/>
</dbReference>